<name>A0A9E9LDS8_9BURK</name>
<organism evidence="1">
    <name type="scientific">Oxalobacter aliiformigenes</name>
    <dbReference type="NCBI Taxonomy" id="2946593"/>
    <lineage>
        <taxon>Bacteria</taxon>
        <taxon>Pseudomonadati</taxon>
        <taxon>Pseudomonadota</taxon>
        <taxon>Betaproteobacteria</taxon>
        <taxon>Burkholderiales</taxon>
        <taxon>Oxalobacteraceae</taxon>
        <taxon>Oxalobacter</taxon>
    </lineage>
</organism>
<dbReference type="EMBL" id="CP098251">
    <property type="protein sequence ID" value="WAV91346.1"/>
    <property type="molecule type" value="Genomic_DNA"/>
</dbReference>
<dbReference type="RefSeq" id="WP_269316012.1">
    <property type="nucleotide sequence ID" value="NZ_CP098251.1"/>
</dbReference>
<dbReference type="Proteomes" id="UP001164819">
    <property type="component" value="Chromosome"/>
</dbReference>
<protein>
    <submittedName>
        <fullName evidence="1">Uncharacterized protein</fullName>
    </submittedName>
</protein>
<dbReference type="AlphaFoldDB" id="A0A9E9LDS8"/>
<gene>
    <name evidence="1" type="ORF">NB646_00850</name>
</gene>
<sequence length="90" mass="10337">MQAEIALLHGEAIVFIARYLQKHHGKTYWQAQDEAATIFAIMRETHIRQALAEGRDDAAERLLQEGREKFGMPDYLATSRTNWPESVSIH</sequence>
<reference evidence="1" key="1">
    <citation type="journal article" date="2022" name="Front. Microbiol.">
        <title>New perspectives on an old grouping: The genomic and phenotypic variability of Oxalobacter formigenes and the implications for calcium oxalate stone prevention.</title>
        <authorList>
            <person name="Chmiel J.A."/>
            <person name="Carr C."/>
            <person name="Stuivenberg G.A."/>
            <person name="Venema R."/>
            <person name="Chanyi R.M."/>
            <person name="Al K.F."/>
            <person name="Giguere D."/>
            <person name="Say H."/>
            <person name="Akouris P.P."/>
            <person name="Dominguez Romero S.A."/>
            <person name="Kwong A."/>
            <person name="Tai V."/>
            <person name="Koval S.F."/>
            <person name="Razvi H."/>
            <person name="Bjazevic J."/>
            <person name="Burton J.P."/>
        </authorList>
    </citation>
    <scope>NUCLEOTIDE SEQUENCE</scope>
    <source>
        <strain evidence="1">OxK</strain>
    </source>
</reference>
<accession>A0A9E9LDS8</accession>
<proteinExistence type="predicted"/>
<evidence type="ECO:0000313" key="1">
    <source>
        <dbReference type="EMBL" id="WAV91346.1"/>
    </source>
</evidence>